<proteinExistence type="inferred from homology"/>
<feature type="compositionally biased region" description="Low complexity" evidence="7">
    <location>
        <begin position="265"/>
        <end position="283"/>
    </location>
</feature>
<dbReference type="SMART" id="SM00724">
    <property type="entry name" value="TLC"/>
    <property type="match status" value="1"/>
</dbReference>
<comment type="caution">
    <text evidence="10">The sequence shown here is derived from an EMBL/GenBank/DDBJ whole genome shotgun (WGS) entry which is preliminary data.</text>
</comment>
<dbReference type="PROSITE" id="PS50922">
    <property type="entry name" value="TLC"/>
    <property type="match status" value="1"/>
</dbReference>
<dbReference type="GO" id="GO:0016020">
    <property type="term" value="C:membrane"/>
    <property type="evidence" value="ECO:0007669"/>
    <property type="project" value="UniProtKB-SubCell"/>
</dbReference>
<keyword evidence="3 6" id="KW-0812">Transmembrane</keyword>
<gene>
    <name evidence="10" type="ORF">EMPS_10797</name>
</gene>
<protein>
    <submittedName>
        <fullName evidence="10">Very-long-chain ceramide synthase</fullName>
    </submittedName>
</protein>
<dbReference type="PANTHER" id="PTHR12560">
    <property type="entry name" value="LONGEVITY ASSURANCE FACTOR 1 LAG1"/>
    <property type="match status" value="1"/>
</dbReference>
<feature type="compositionally biased region" description="Basic residues" evidence="7">
    <location>
        <begin position="44"/>
        <end position="55"/>
    </location>
</feature>
<comment type="subcellular location">
    <subcellularLocation>
        <location evidence="1">Membrane</location>
        <topology evidence="1">Multi-pass membrane protein</topology>
    </subcellularLocation>
</comment>
<dbReference type="GO" id="GO:0050291">
    <property type="term" value="F:sphingosine N-acyltransferase activity"/>
    <property type="evidence" value="ECO:0007669"/>
    <property type="project" value="InterPro"/>
</dbReference>
<feature type="compositionally biased region" description="Low complexity" evidence="7">
    <location>
        <begin position="8"/>
        <end position="20"/>
    </location>
</feature>
<feature type="transmembrane region" description="Helical" evidence="8">
    <location>
        <begin position="488"/>
        <end position="513"/>
    </location>
</feature>
<dbReference type="InterPro" id="IPR016439">
    <property type="entry name" value="Lag1/Lac1-like"/>
</dbReference>
<evidence type="ECO:0000256" key="2">
    <source>
        <dbReference type="ARBA" id="ARBA00009808"/>
    </source>
</evidence>
<reference evidence="10" key="1">
    <citation type="submission" date="2021-11" db="EMBL/GenBank/DDBJ databases">
        <authorList>
            <person name="Herlambang A."/>
            <person name="Guo Y."/>
            <person name="Takashima Y."/>
            <person name="Nishizawa T."/>
        </authorList>
    </citation>
    <scope>NUCLEOTIDE SEQUENCE</scope>
    <source>
        <strain evidence="10">E1425</strain>
    </source>
</reference>
<evidence type="ECO:0000313" key="10">
    <source>
        <dbReference type="EMBL" id="GJJ78438.1"/>
    </source>
</evidence>
<comment type="similarity">
    <text evidence="2">Belongs to the sphingosine N-acyltransferase family.</text>
</comment>
<evidence type="ECO:0000256" key="6">
    <source>
        <dbReference type="PROSITE-ProRule" id="PRU00205"/>
    </source>
</evidence>
<evidence type="ECO:0000313" key="11">
    <source>
        <dbReference type="Proteomes" id="UP000827284"/>
    </source>
</evidence>
<evidence type="ECO:0000256" key="7">
    <source>
        <dbReference type="SAM" id="MobiDB-lite"/>
    </source>
</evidence>
<feature type="region of interest" description="Disordered" evidence="7">
    <location>
        <begin position="265"/>
        <end position="300"/>
    </location>
</feature>
<feature type="transmembrane region" description="Helical" evidence="8">
    <location>
        <begin position="388"/>
        <end position="408"/>
    </location>
</feature>
<reference evidence="10" key="2">
    <citation type="journal article" date="2022" name="Microbiol. Resour. Announc.">
        <title>Whole-Genome Sequence of Entomortierella parvispora E1425, a Mucoromycotan Fungus Associated with Burkholderiaceae-Related Endosymbiotic Bacteria.</title>
        <authorList>
            <person name="Herlambang A."/>
            <person name="Guo Y."/>
            <person name="Takashima Y."/>
            <person name="Narisawa K."/>
            <person name="Ohta H."/>
            <person name="Nishizawa T."/>
        </authorList>
    </citation>
    <scope>NUCLEOTIDE SEQUENCE</scope>
    <source>
        <strain evidence="10">E1425</strain>
    </source>
</reference>
<feature type="region of interest" description="Disordered" evidence="7">
    <location>
        <begin position="1"/>
        <end position="72"/>
    </location>
</feature>
<sequence>MANLQDAGLGSSSSPSLRPPMTARDRANSFRRKASIDSETGQPHHYHHRRHHHHDPTRGRSPSPPEGAPRYIEVDHGHEVDPTQPIYKYNVDGFLIPTERPVPDQTWASFLIQHQLVLSCSVILAVVASHMLIVSKEARDGHSVDWIGSMNALIPPPLWERLPLSWTNVTLGGHAMVKKWTPKSGAYDPNKAWSSRALALQYQQIVKDPKTGETEVLYGKGWDDLYMVLVWVMIWTAVREAAMTYLLIPLGQAFGVGGKPPKKAAASSPASVSSPTLSSTGVGKKAPSEKSQREARMKLKKEQHAREGKLLRFAEQGWLVIYDGCMWTFGMCLLYHSQYWSDTSFYWHDYPKTLLSGTMKWYYLIQFAFWLQQLLLAILGIEKRRKDFLEFMIHHIVTCLLIGFSYSFNLTSVGHAVLCAMDFSDIVLAVCKMLKYMHKDKTADVGFVFFVVTWIMSRHYYYGIIIWSCFVEAPKFTNEWNPAEGYYLTTRVLTGFQILLCALYALLLFWLAMIARVVMKVLKGENSEDVRSEEEPEEEEEEEKEQEEEDATQVQEEKPLLKTTMTTTRPVKVSA</sequence>
<dbReference type="Proteomes" id="UP000827284">
    <property type="component" value="Unassembled WGS sequence"/>
</dbReference>
<feature type="transmembrane region" description="Helical" evidence="8">
    <location>
        <begin position="446"/>
        <end position="468"/>
    </location>
</feature>
<evidence type="ECO:0000256" key="3">
    <source>
        <dbReference type="ARBA" id="ARBA00022692"/>
    </source>
</evidence>
<evidence type="ECO:0000256" key="8">
    <source>
        <dbReference type="SAM" id="Phobius"/>
    </source>
</evidence>
<evidence type="ECO:0000256" key="5">
    <source>
        <dbReference type="ARBA" id="ARBA00023136"/>
    </source>
</evidence>
<name>A0A9P3HLA0_9FUNG</name>
<dbReference type="InterPro" id="IPR006634">
    <property type="entry name" value="TLC-dom"/>
</dbReference>
<evidence type="ECO:0000256" key="4">
    <source>
        <dbReference type="ARBA" id="ARBA00022989"/>
    </source>
</evidence>
<dbReference type="PANTHER" id="PTHR12560:SF0">
    <property type="entry name" value="LD18904P"/>
    <property type="match status" value="1"/>
</dbReference>
<dbReference type="AlphaFoldDB" id="A0A9P3HLA0"/>
<keyword evidence="11" id="KW-1185">Reference proteome</keyword>
<evidence type="ECO:0000259" key="9">
    <source>
        <dbReference type="PROSITE" id="PS50922"/>
    </source>
</evidence>
<feature type="compositionally biased region" description="Basic and acidic residues" evidence="7">
    <location>
        <begin position="286"/>
        <end position="300"/>
    </location>
</feature>
<feature type="region of interest" description="Disordered" evidence="7">
    <location>
        <begin position="525"/>
        <end position="575"/>
    </location>
</feature>
<evidence type="ECO:0000256" key="1">
    <source>
        <dbReference type="ARBA" id="ARBA00004141"/>
    </source>
</evidence>
<feature type="transmembrane region" description="Helical" evidence="8">
    <location>
        <begin position="361"/>
        <end position="381"/>
    </location>
</feature>
<dbReference type="Pfam" id="PF03798">
    <property type="entry name" value="TRAM_LAG1_CLN8"/>
    <property type="match status" value="1"/>
</dbReference>
<feature type="domain" description="TLC" evidence="9">
    <location>
        <begin position="311"/>
        <end position="523"/>
    </location>
</feature>
<dbReference type="EMBL" id="BQFW01000015">
    <property type="protein sequence ID" value="GJJ78438.1"/>
    <property type="molecule type" value="Genomic_DNA"/>
</dbReference>
<feature type="compositionally biased region" description="Acidic residues" evidence="7">
    <location>
        <begin position="531"/>
        <end position="551"/>
    </location>
</feature>
<dbReference type="OrthoDB" id="537032at2759"/>
<keyword evidence="4 8" id="KW-1133">Transmembrane helix</keyword>
<keyword evidence="5 6" id="KW-0472">Membrane</keyword>
<accession>A0A9P3HLA0</accession>
<dbReference type="GO" id="GO:0046513">
    <property type="term" value="P:ceramide biosynthetic process"/>
    <property type="evidence" value="ECO:0007669"/>
    <property type="project" value="InterPro"/>
</dbReference>
<feature type="transmembrane region" description="Helical" evidence="8">
    <location>
        <begin position="319"/>
        <end position="341"/>
    </location>
</feature>
<organism evidence="10 11">
    <name type="scientific">Entomortierella parvispora</name>
    <dbReference type="NCBI Taxonomy" id="205924"/>
    <lineage>
        <taxon>Eukaryota</taxon>
        <taxon>Fungi</taxon>
        <taxon>Fungi incertae sedis</taxon>
        <taxon>Mucoromycota</taxon>
        <taxon>Mortierellomycotina</taxon>
        <taxon>Mortierellomycetes</taxon>
        <taxon>Mortierellales</taxon>
        <taxon>Mortierellaceae</taxon>
        <taxon>Entomortierella</taxon>
    </lineage>
</organism>